<evidence type="ECO:0008006" key="4">
    <source>
        <dbReference type="Google" id="ProtNLM"/>
    </source>
</evidence>
<proteinExistence type="predicted"/>
<accession>A0A1W6NYZ0</accession>
<sequence>MAIGTGTALLGGSLISGLMGGRSAKKAAKVQAQAATQAADRLESAAREGATAQQNAYTNAGQLASDALGQSGNTLTNASNAALQQQLTGASGARDAALAGVNGAQAAYQTAGQQMLDQNQAVYDGQSALYNPYIQSGTNALNALNYELGLGAAPDGYSGYSATPGFQFALDSANRAIEGSASARGGLFSGATMQALSDNTVGMAQQDYGNFLDRLTGQSNVGYGASGQMANALAGFGTSNNAVYDYLGQANANAATQTGNINAGYAENVGNLGAQNALDIGNIGSNVLLGQADAMGQAGVNSANALANGLNTAAQAGAAGITGAANANSAGIIGANNSWQNALEGITGGIGIINGQLAGQNKLAQKPASGTSATTTTTSTPFWRF</sequence>
<dbReference type="OrthoDB" id="8223265at2"/>
<evidence type="ECO:0000256" key="1">
    <source>
        <dbReference type="SAM" id="MobiDB-lite"/>
    </source>
</evidence>
<name>A0A1W6NYZ0_9RHOB</name>
<dbReference type="KEGG" id="kro:BVG79_01088"/>
<dbReference type="Proteomes" id="UP000242447">
    <property type="component" value="Chromosome"/>
</dbReference>
<dbReference type="AlphaFoldDB" id="A0A1W6NYZ0"/>
<organism evidence="2 3">
    <name type="scientific">Ketogulonicigenium robustum</name>
    <dbReference type="NCBI Taxonomy" id="92947"/>
    <lineage>
        <taxon>Bacteria</taxon>
        <taxon>Pseudomonadati</taxon>
        <taxon>Pseudomonadota</taxon>
        <taxon>Alphaproteobacteria</taxon>
        <taxon>Rhodobacterales</taxon>
        <taxon>Roseobacteraceae</taxon>
        <taxon>Ketogulonicigenium</taxon>
    </lineage>
</organism>
<dbReference type="STRING" id="92947.BVG79_01088"/>
<gene>
    <name evidence="2" type="ORF">BVG79_01088</name>
</gene>
<dbReference type="EMBL" id="CP019937">
    <property type="protein sequence ID" value="ARO14434.1"/>
    <property type="molecule type" value="Genomic_DNA"/>
</dbReference>
<keyword evidence="3" id="KW-1185">Reference proteome</keyword>
<feature type="region of interest" description="Disordered" evidence="1">
    <location>
        <begin position="365"/>
        <end position="385"/>
    </location>
</feature>
<reference evidence="2 3" key="1">
    <citation type="submission" date="2017-02" db="EMBL/GenBank/DDBJ databases">
        <title>Ketogulonicigenium robustum SPU B003 Genome sequencing and assembly.</title>
        <authorList>
            <person name="Li Y."/>
            <person name="Liu L."/>
            <person name="Wang C."/>
            <person name="Zhang M."/>
            <person name="Zhang T."/>
            <person name="Zhang Y."/>
        </authorList>
    </citation>
    <scope>NUCLEOTIDE SEQUENCE [LARGE SCALE GENOMIC DNA]</scope>
    <source>
        <strain evidence="2 3">SPU_B003</strain>
    </source>
</reference>
<evidence type="ECO:0000313" key="2">
    <source>
        <dbReference type="EMBL" id="ARO14434.1"/>
    </source>
</evidence>
<feature type="compositionally biased region" description="Low complexity" evidence="1">
    <location>
        <begin position="368"/>
        <end position="385"/>
    </location>
</feature>
<protein>
    <recommendedName>
        <fullName evidence="4">DNA transfer protein p32</fullName>
    </recommendedName>
</protein>
<dbReference type="RefSeq" id="WP_085785991.1">
    <property type="nucleotide sequence ID" value="NZ_CP019937.1"/>
</dbReference>
<evidence type="ECO:0000313" key="3">
    <source>
        <dbReference type="Proteomes" id="UP000242447"/>
    </source>
</evidence>